<dbReference type="AlphaFoldDB" id="A0A2H0TY85"/>
<dbReference type="Proteomes" id="UP000230852">
    <property type="component" value="Unassembled WGS sequence"/>
</dbReference>
<organism evidence="2 3">
    <name type="scientific">Candidatus Magasanikbacteria bacterium CG10_big_fil_rev_8_21_14_0_10_36_16</name>
    <dbReference type="NCBI Taxonomy" id="1974645"/>
    <lineage>
        <taxon>Bacteria</taxon>
        <taxon>Candidatus Magasanikiibacteriota</taxon>
    </lineage>
</organism>
<gene>
    <name evidence="2" type="ORF">COU28_02995</name>
</gene>
<accession>A0A2H0TY85</accession>
<evidence type="ECO:0000256" key="1">
    <source>
        <dbReference type="SAM" id="MobiDB-lite"/>
    </source>
</evidence>
<dbReference type="EMBL" id="PFBU01000058">
    <property type="protein sequence ID" value="PIR78188.1"/>
    <property type="molecule type" value="Genomic_DNA"/>
</dbReference>
<reference evidence="3" key="1">
    <citation type="submission" date="2017-09" db="EMBL/GenBank/DDBJ databases">
        <title>Depth-based differentiation of microbial function through sediment-hosted aquifers and enrichment of novel symbionts in the deep terrestrial subsurface.</title>
        <authorList>
            <person name="Probst A.J."/>
            <person name="Ladd B."/>
            <person name="Jarett J.K."/>
            <person name="Geller-Mcgrath D.E."/>
            <person name="Sieber C.M.K."/>
            <person name="Emerson J.B."/>
            <person name="Anantharaman K."/>
            <person name="Thomas B.C."/>
            <person name="Malmstrom R."/>
            <person name="Stieglmeier M."/>
            <person name="Klingl A."/>
            <person name="Woyke T."/>
            <person name="Ryan C.M."/>
            <person name="Banfield J.F."/>
        </authorList>
    </citation>
    <scope>NUCLEOTIDE SEQUENCE [LARGE SCALE GENOMIC DNA]</scope>
</reference>
<evidence type="ECO:0000313" key="2">
    <source>
        <dbReference type="EMBL" id="PIR78188.1"/>
    </source>
</evidence>
<feature type="region of interest" description="Disordered" evidence="1">
    <location>
        <begin position="1"/>
        <end position="32"/>
    </location>
</feature>
<evidence type="ECO:0000313" key="3">
    <source>
        <dbReference type="Proteomes" id="UP000230852"/>
    </source>
</evidence>
<comment type="caution">
    <text evidence="2">The sequence shown here is derived from an EMBL/GenBank/DDBJ whole genome shotgun (WGS) entry which is preliminary data.</text>
</comment>
<proteinExistence type="predicted"/>
<sequence length="84" mass="9775">MKRSGNLGANENSKKVPTDPAQGGQVGGELGWNRPKEIKNFKFKILIWTPRLLARGLFIFLFKMCYNRVNLKIYEITRINRQFC</sequence>
<name>A0A2H0TY85_9BACT</name>
<protein>
    <submittedName>
        <fullName evidence="2">Uncharacterized protein</fullName>
    </submittedName>
</protein>